<dbReference type="EMBL" id="JAEPRB010000115">
    <property type="protein sequence ID" value="KAG2221235.1"/>
    <property type="molecule type" value="Genomic_DNA"/>
</dbReference>
<name>A0A8H7S2Z6_9FUNG</name>
<evidence type="ECO:0000313" key="3">
    <source>
        <dbReference type="Proteomes" id="UP000646827"/>
    </source>
</evidence>
<keyword evidence="3" id="KW-1185">Reference proteome</keyword>
<feature type="compositionally biased region" description="Low complexity" evidence="1">
    <location>
        <begin position="140"/>
        <end position="159"/>
    </location>
</feature>
<reference evidence="2 3" key="1">
    <citation type="submission" date="2020-12" db="EMBL/GenBank/DDBJ databases">
        <title>Metabolic potential, ecology and presence of endohyphal bacteria is reflected in genomic diversity of Mucoromycotina.</title>
        <authorList>
            <person name="Muszewska A."/>
            <person name="Okrasinska A."/>
            <person name="Steczkiewicz K."/>
            <person name="Drgas O."/>
            <person name="Orlowska M."/>
            <person name="Perlinska-Lenart U."/>
            <person name="Aleksandrzak-Piekarczyk T."/>
            <person name="Szatraj K."/>
            <person name="Zielenkiewicz U."/>
            <person name="Pilsyk S."/>
            <person name="Malc E."/>
            <person name="Mieczkowski P."/>
            <person name="Kruszewska J.S."/>
            <person name="Biernat P."/>
            <person name="Pawlowska J."/>
        </authorList>
    </citation>
    <scope>NUCLEOTIDE SEQUENCE [LARGE SCALE GENOMIC DNA]</scope>
    <source>
        <strain evidence="2 3">CBS 142.35</strain>
    </source>
</reference>
<feature type="compositionally biased region" description="Basic residues" evidence="1">
    <location>
        <begin position="179"/>
        <end position="199"/>
    </location>
</feature>
<evidence type="ECO:0000256" key="1">
    <source>
        <dbReference type="SAM" id="MobiDB-lite"/>
    </source>
</evidence>
<feature type="region of interest" description="Disordered" evidence="1">
    <location>
        <begin position="138"/>
        <end position="199"/>
    </location>
</feature>
<feature type="region of interest" description="Disordered" evidence="1">
    <location>
        <begin position="68"/>
        <end position="96"/>
    </location>
</feature>
<feature type="compositionally biased region" description="Acidic residues" evidence="1">
    <location>
        <begin position="71"/>
        <end position="88"/>
    </location>
</feature>
<proteinExistence type="predicted"/>
<organism evidence="2 3">
    <name type="scientific">Circinella minor</name>
    <dbReference type="NCBI Taxonomy" id="1195481"/>
    <lineage>
        <taxon>Eukaryota</taxon>
        <taxon>Fungi</taxon>
        <taxon>Fungi incertae sedis</taxon>
        <taxon>Mucoromycota</taxon>
        <taxon>Mucoromycotina</taxon>
        <taxon>Mucoromycetes</taxon>
        <taxon>Mucorales</taxon>
        <taxon>Lichtheimiaceae</taxon>
        <taxon>Circinella</taxon>
    </lineage>
</organism>
<evidence type="ECO:0000313" key="2">
    <source>
        <dbReference type="EMBL" id="KAG2221235.1"/>
    </source>
</evidence>
<gene>
    <name evidence="2" type="ORF">INT45_013946</name>
</gene>
<dbReference type="Proteomes" id="UP000646827">
    <property type="component" value="Unassembled WGS sequence"/>
</dbReference>
<comment type="caution">
    <text evidence="2">The sequence shown here is derived from an EMBL/GenBank/DDBJ whole genome shotgun (WGS) entry which is preliminary data.</text>
</comment>
<dbReference type="AlphaFoldDB" id="A0A8H7S2Z6"/>
<accession>A0A8H7S2Z6</accession>
<protein>
    <submittedName>
        <fullName evidence="2">Uncharacterized protein</fullName>
    </submittedName>
</protein>
<sequence>MFLALTSDDHIPDHEHDHLLKHEDMDRRWHGCDWSTHESTNLLYYEPGMTTAELLYVKGNSDGFIRLTPENMDDDEDTEEEDNEEPLEEAGVSTHEPRLTILCKDDEPFVEEPISLMETTTVQKSLLENKSLVIEKSKQQEQQQTSLQQKVQEVQQQQQQEEEKKPLSPRPQPQSSSSSKKKKPNSGNKRKKRGTKFFW</sequence>
<dbReference type="OrthoDB" id="2285935at2759"/>